<feature type="region of interest" description="Disordered" evidence="1">
    <location>
        <begin position="97"/>
        <end position="123"/>
    </location>
</feature>
<organism evidence="2 3">
    <name type="scientific">Nocardiopsis ansamitocini</name>
    <dbReference type="NCBI Taxonomy" id="1670832"/>
    <lineage>
        <taxon>Bacteria</taxon>
        <taxon>Bacillati</taxon>
        <taxon>Actinomycetota</taxon>
        <taxon>Actinomycetes</taxon>
        <taxon>Streptosporangiales</taxon>
        <taxon>Nocardiopsidaceae</taxon>
        <taxon>Nocardiopsis</taxon>
    </lineage>
</organism>
<dbReference type="AlphaFoldDB" id="A0A9W6P4P7"/>
<reference evidence="2" key="1">
    <citation type="submission" date="2023-02" db="EMBL/GenBank/DDBJ databases">
        <title>Nocardiopsis ansamitocini NBRC 112285.</title>
        <authorList>
            <person name="Ichikawa N."/>
            <person name="Sato H."/>
            <person name="Tonouchi N."/>
        </authorList>
    </citation>
    <scope>NUCLEOTIDE SEQUENCE</scope>
    <source>
        <strain evidence="2">NBRC 112285</strain>
    </source>
</reference>
<gene>
    <name evidence="2" type="ORF">Nans01_13820</name>
</gene>
<keyword evidence="3" id="KW-1185">Reference proteome</keyword>
<dbReference type="EMBL" id="BSQG01000002">
    <property type="protein sequence ID" value="GLU47031.1"/>
    <property type="molecule type" value="Genomic_DNA"/>
</dbReference>
<evidence type="ECO:0000313" key="2">
    <source>
        <dbReference type="EMBL" id="GLU47031.1"/>
    </source>
</evidence>
<dbReference type="InterPro" id="IPR023869">
    <property type="entry name" value="tRNA_Adeno_NH3ase_assoc_put"/>
</dbReference>
<comment type="caution">
    <text evidence="2">The sequence shown here is derived from an EMBL/GenBank/DDBJ whole genome shotgun (WGS) entry which is preliminary data.</text>
</comment>
<sequence length="165" mass="17565">MSIFSVVFSRASRGWTGVEVDLAEVEGIDDVADLMRDTAAALDADEATMLLFAEADDEWFGIVRVDDHNDPRVFLSDVRAVQDNPVAELFLEPGAQAQPEDEEGEGAAQTPYPGPVGDTGLLSDLGTTADELMALTLREGLLPADALAVVADRAGFAEALDVMRV</sequence>
<dbReference type="RefSeq" id="WP_285758009.1">
    <property type="nucleotide sequence ID" value="NZ_BSQG01000002.1"/>
</dbReference>
<accession>A0A9W6P4P7</accession>
<evidence type="ECO:0000256" key="1">
    <source>
        <dbReference type="SAM" id="MobiDB-lite"/>
    </source>
</evidence>
<dbReference type="Proteomes" id="UP001165092">
    <property type="component" value="Unassembled WGS sequence"/>
</dbReference>
<proteinExistence type="predicted"/>
<evidence type="ECO:0008006" key="4">
    <source>
        <dbReference type="Google" id="ProtNLM"/>
    </source>
</evidence>
<protein>
    <recommendedName>
        <fullName evidence="4">tRNA adenosine deaminase-associated protein</fullName>
    </recommendedName>
</protein>
<evidence type="ECO:0000313" key="3">
    <source>
        <dbReference type="Proteomes" id="UP001165092"/>
    </source>
</evidence>
<name>A0A9W6P4P7_9ACTN</name>
<dbReference type="NCBIfam" id="TIGR03941">
    <property type="entry name" value="tRNA_deam_assoc"/>
    <property type="match status" value="1"/>
</dbReference>